<dbReference type="STRING" id="1174501.SAMN05216192_11329"/>
<protein>
    <submittedName>
        <fullName evidence="2">Uncharacterized protein</fullName>
    </submittedName>
</protein>
<organism evidence="2 3">
    <name type="scientific">Paenibacillus typhae</name>
    <dbReference type="NCBI Taxonomy" id="1174501"/>
    <lineage>
        <taxon>Bacteria</taxon>
        <taxon>Bacillati</taxon>
        <taxon>Bacillota</taxon>
        <taxon>Bacilli</taxon>
        <taxon>Bacillales</taxon>
        <taxon>Paenibacillaceae</taxon>
        <taxon>Paenibacillus</taxon>
    </lineage>
</organism>
<proteinExistence type="predicted"/>
<keyword evidence="1" id="KW-0812">Transmembrane</keyword>
<dbReference type="EMBL" id="FNDX01000013">
    <property type="protein sequence ID" value="SDJ19603.1"/>
    <property type="molecule type" value="Genomic_DNA"/>
</dbReference>
<dbReference type="OrthoDB" id="2659827at2"/>
<evidence type="ECO:0000256" key="1">
    <source>
        <dbReference type="SAM" id="Phobius"/>
    </source>
</evidence>
<dbReference type="AlphaFoldDB" id="A0A1G8RRQ4"/>
<keyword evidence="1" id="KW-1133">Transmembrane helix</keyword>
<keyword evidence="1" id="KW-0472">Membrane</keyword>
<accession>A0A1G8RRQ4</accession>
<dbReference type="RefSeq" id="WP_090714821.1">
    <property type="nucleotide sequence ID" value="NZ_CBCSKY010000032.1"/>
</dbReference>
<name>A0A1G8RRQ4_9BACL</name>
<gene>
    <name evidence="2" type="ORF">SAMN05216192_11329</name>
</gene>
<reference evidence="3" key="1">
    <citation type="submission" date="2016-10" db="EMBL/GenBank/DDBJ databases">
        <authorList>
            <person name="Varghese N."/>
            <person name="Submissions S."/>
        </authorList>
    </citation>
    <scope>NUCLEOTIDE SEQUENCE [LARGE SCALE GENOMIC DNA]</scope>
    <source>
        <strain evidence="3">CGMCC 1.11012</strain>
    </source>
</reference>
<dbReference type="Proteomes" id="UP000199050">
    <property type="component" value="Unassembled WGS sequence"/>
</dbReference>
<keyword evidence="3" id="KW-1185">Reference proteome</keyword>
<feature type="transmembrane region" description="Helical" evidence="1">
    <location>
        <begin position="34"/>
        <end position="52"/>
    </location>
</feature>
<evidence type="ECO:0000313" key="3">
    <source>
        <dbReference type="Proteomes" id="UP000199050"/>
    </source>
</evidence>
<evidence type="ECO:0000313" key="2">
    <source>
        <dbReference type="EMBL" id="SDJ19603.1"/>
    </source>
</evidence>
<sequence>MNWGLLLVISLILVPVFETPQLVKLHSPRDLVVFFGLWAVALASAIGVTAGLPQWRVLDWARSFIQLYPG</sequence>